<reference evidence="1" key="2">
    <citation type="submission" date="2014-03" db="EMBL/GenBank/DDBJ databases">
        <title>The Genome Annotation of Fusarium oxysporum Cotton.</title>
        <authorList>
            <consortium name="The Broad Institute Genomics Platform"/>
            <person name="Ma L.-J."/>
            <person name="Corby-Kistler H."/>
            <person name="Broz K."/>
            <person name="Gale L.R."/>
            <person name="Jonkers W."/>
            <person name="O'Donnell K."/>
            <person name="Ploetz R."/>
            <person name="Steinberg C."/>
            <person name="Schwartz D.C."/>
            <person name="VanEtten H."/>
            <person name="Zhou S."/>
            <person name="Young S.K."/>
            <person name="Zeng Q."/>
            <person name="Gargeya S."/>
            <person name="Fitzgerald M."/>
            <person name="Abouelleil A."/>
            <person name="Alvarado L."/>
            <person name="Chapman S.B."/>
            <person name="Gainer-Dewar J."/>
            <person name="Goldberg J."/>
            <person name="Griggs A."/>
            <person name="Gujja S."/>
            <person name="Hansen M."/>
            <person name="Howarth C."/>
            <person name="Imamovic A."/>
            <person name="Ireland A."/>
            <person name="Larimer J."/>
            <person name="McCowan C."/>
            <person name="Murphy C."/>
            <person name="Pearson M."/>
            <person name="Poon T.W."/>
            <person name="Priest M."/>
            <person name="Roberts A."/>
            <person name="Saif S."/>
            <person name="Shea T."/>
            <person name="Sykes S."/>
            <person name="Wortman J."/>
            <person name="Nusbaum C."/>
            <person name="Birren B."/>
        </authorList>
    </citation>
    <scope>NUCLEOTIDE SEQUENCE</scope>
    <source>
        <strain evidence="1">25433</strain>
    </source>
</reference>
<sequence length="58" mass="6935">MGSNHVDRNDRISAVGKKLDKTRGTELWRLILHKSLESFFWNMSNRWEEIAKQYVENV</sequence>
<organism evidence="1">
    <name type="scientific">Fusarium oxysporum f. sp. vasinfectum 25433</name>
    <dbReference type="NCBI Taxonomy" id="1089449"/>
    <lineage>
        <taxon>Eukaryota</taxon>
        <taxon>Fungi</taxon>
        <taxon>Dikarya</taxon>
        <taxon>Ascomycota</taxon>
        <taxon>Pezizomycotina</taxon>
        <taxon>Sordariomycetes</taxon>
        <taxon>Hypocreomycetidae</taxon>
        <taxon>Hypocreales</taxon>
        <taxon>Nectriaceae</taxon>
        <taxon>Fusarium</taxon>
        <taxon>Fusarium oxysporum species complex</taxon>
    </lineage>
</organism>
<protein>
    <submittedName>
        <fullName evidence="1">Uncharacterized protein</fullName>
    </submittedName>
</protein>
<dbReference type="HOGENOM" id="CLU_2979155_0_0_1"/>
<accession>X0M9P1</accession>
<proteinExistence type="predicted"/>
<dbReference type="Proteomes" id="UP000030701">
    <property type="component" value="Unassembled WGS sequence"/>
</dbReference>
<reference evidence="1" key="1">
    <citation type="submission" date="2011-11" db="EMBL/GenBank/DDBJ databases">
        <title>The Genome Sequence of Fusarium oxysporum Cotton.</title>
        <authorList>
            <consortium name="The Broad Institute Genome Sequencing Platform"/>
            <person name="Ma L.-J."/>
            <person name="Gale L.R."/>
            <person name="Schwartz D.C."/>
            <person name="Zhou S."/>
            <person name="Corby-Kistler H."/>
            <person name="Young S.K."/>
            <person name="Zeng Q."/>
            <person name="Gargeya S."/>
            <person name="Fitzgerald M."/>
            <person name="Haas B."/>
            <person name="Abouelleil A."/>
            <person name="Alvarado L."/>
            <person name="Arachchi H.M."/>
            <person name="Berlin A."/>
            <person name="Brown A."/>
            <person name="Chapman S.B."/>
            <person name="Chen Z."/>
            <person name="Dunbar C."/>
            <person name="Freedman E."/>
            <person name="Gearin G."/>
            <person name="Goldberg J."/>
            <person name="Griggs A."/>
            <person name="Gujja S."/>
            <person name="Heiman D."/>
            <person name="Howarth C."/>
            <person name="Larson L."/>
            <person name="Lui A."/>
            <person name="MacDonald P.J.P."/>
            <person name="Montmayeur A."/>
            <person name="Murphy C."/>
            <person name="Neiman D."/>
            <person name="Pearson M."/>
            <person name="Priest M."/>
            <person name="Roberts A."/>
            <person name="Saif S."/>
            <person name="Shea T."/>
            <person name="Shenoy N."/>
            <person name="Sisk P."/>
            <person name="Stolte C."/>
            <person name="Sykes S."/>
            <person name="Wortman J."/>
            <person name="Nusbaum C."/>
            <person name="Birren B."/>
        </authorList>
    </citation>
    <scope>NUCLEOTIDE SEQUENCE [LARGE SCALE GENOMIC DNA]</scope>
    <source>
        <strain evidence="1">25433</strain>
    </source>
</reference>
<evidence type="ECO:0000313" key="1">
    <source>
        <dbReference type="EMBL" id="EXM17340.1"/>
    </source>
</evidence>
<dbReference type="AlphaFoldDB" id="X0M9P1"/>
<dbReference type="EMBL" id="KK035216">
    <property type="protein sequence ID" value="EXM17340.1"/>
    <property type="molecule type" value="Genomic_DNA"/>
</dbReference>
<name>X0M9P1_FUSOX</name>
<gene>
    <name evidence="1" type="ORF">FOTG_14447</name>
</gene>